<dbReference type="AlphaFoldDB" id="A0A2P2Q949"/>
<evidence type="ECO:0000313" key="1">
    <source>
        <dbReference type="EMBL" id="MBX63500.1"/>
    </source>
</evidence>
<proteinExistence type="predicted"/>
<dbReference type="EMBL" id="GGEC01083016">
    <property type="protein sequence ID" value="MBX63500.1"/>
    <property type="molecule type" value="Transcribed_RNA"/>
</dbReference>
<sequence>MVPLFVQCFDLMTKWGHYYWMFKNVPCILTILVMKFENICGI</sequence>
<name>A0A2P2Q949_RHIMU</name>
<reference evidence="1" key="1">
    <citation type="submission" date="2018-02" db="EMBL/GenBank/DDBJ databases">
        <title>Rhizophora mucronata_Transcriptome.</title>
        <authorList>
            <person name="Meera S.P."/>
            <person name="Sreeshan A."/>
            <person name="Augustine A."/>
        </authorList>
    </citation>
    <scope>NUCLEOTIDE SEQUENCE</scope>
    <source>
        <tissue evidence="1">Leaf</tissue>
    </source>
</reference>
<protein>
    <submittedName>
        <fullName evidence="1">Uncharacterized protein</fullName>
    </submittedName>
</protein>
<organism evidence="1">
    <name type="scientific">Rhizophora mucronata</name>
    <name type="common">Asiatic mangrove</name>
    <dbReference type="NCBI Taxonomy" id="61149"/>
    <lineage>
        <taxon>Eukaryota</taxon>
        <taxon>Viridiplantae</taxon>
        <taxon>Streptophyta</taxon>
        <taxon>Embryophyta</taxon>
        <taxon>Tracheophyta</taxon>
        <taxon>Spermatophyta</taxon>
        <taxon>Magnoliopsida</taxon>
        <taxon>eudicotyledons</taxon>
        <taxon>Gunneridae</taxon>
        <taxon>Pentapetalae</taxon>
        <taxon>rosids</taxon>
        <taxon>fabids</taxon>
        <taxon>Malpighiales</taxon>
        <taxon>Rhizophoraceae</taxon>
        <taxon>Rhizophora</taxon>
    </lineage>
</organism>
<accession>A0A2P2Q949</accession>